<dbReference type="RefSeq" id="WP_379031395.1">
    <property type="nucleotide sequence ID" value="NZ_JBHTLN010000001.1"/>
</dbReference>
<evidence type="ECO:0000313" key="3">
    <source>
        <dbReference type="Proteomes" id="UP001597206"/>
    </source>
</evidence>
<name>A0ABW3PBR5_9PROT</name>
<dbReference type="EMBL" id="JBHTLN010000001">
    <property type="protein sequence ID" value="MFD1121873.1"/>
    <property type="molecule type" value="Genomic_DNA"/>
</dbReference>
<organism evidence="2 3">
    <name type="scientific">Methylophilus flavus</name>
    <dbReference type="NCBI Taxonomy" id="640084"/>
    <lineage>
        <taxon>Bacteria</taxon>
        <taxon>Pseudomonadati</taxon>
        <taxon>Pseudomonadota</taxon>
        <taxon>Betaproteobacteria</taxon>
        <taxon>Nitrosomonadales</taxon>
        <taxon>Methylophilaceae</taxon>
        <taxon>Methylophilus</taxon>
    </lineage>
</organism>
<dbReference type="InterPro" id="IPR025319">
    <property type="entry name" value="DUF4224"/>
</dbReference>
<dbReference type="Pfam" id="PF13986">
    <property type="entry name" value="DUF4224"/>
    <property type="match status" value="1"/>
</dbReference>
<dbReference type="Proteomes" id="UP001597206">
    <property type="component" value="Unassembled WGS sequence"/>
</dbReference>
<evidence type="ECO:0000259" key="1">
    <source>
        <dbReference type="Pfam" id="PF13986"/>
    </source>
</evidence>
<keyword evidence="3" id="KW-1185">Reference proteome</keyword>
<gene>
    <name evidence="2" type="ORF">ACFQ2T_05110</name>
</gene>
<comment type="caution">
    <text evidence="2">The sequence shown here is derived from an EMBL/GenBank/DDBJ whole genome shotgun (WGS) entry which is preliminary data.</text>
</comment>
<proteinExistence type="predicted"/>
<evidence type="ECO:0000313" key="2">
    <source>
        <dbReference type="EMBL" id="MFD1121873.1"/>
    </source>
</evidence>
<feature type="domain" description="DUF4224" evidence="1">
    <location>
        <begin position="5"/>
        <end position="47"/>
    </location>
</feature>
<sequence>MTICLSPKELKELTGHVRSDAQVKELCHMGIEHKIRRDGTVAVSRDHYEAVMSGVPANKRKAQNDDKVNWEAARA</sequence>
<protein>
    <submittedName>
        <fullName evidence="2">DUF4224 domain-containing protein</fullName>
    </submittedName>
</protein>
<accession>A0ABW3PBR5</accession>
<reference evidence="3" key="1">
    <citation type="journal article" date="2019" name="Int. J. Syst. Evol. Microbiol.">
        <title>The Global Catalogue of Microorganisms (GCM) 10K type strain sequencing project: providing services to taxonomists for standard genome sequencing and annotation.</title>
        <authorList>
            <consortium name="The Broad Institute Genomics Platform"/>
            <consortium name="The Broad Institute Genome Sequencing Center for Infectious Disease"/>
            <person name="Wu L."/>
            <person name="Ma J."/>
        </authorList>
    </citation>
    <scope>NUCLEOTIDE SEQUENCE [LARGE SCALE GENOMIC DNA]</scope>
    <source>
        <strain evidence="3">CCUG 58411</strain>
    </source>
</reference>